<dbReference type="InterPro" id="IPR010327">
    <property type="entry name" value="FldB/FldC_alpha/beta"/>
</dbReference>
<dbReference type="Gene3D" id="3.40.50.11890">
    <property type="match status" value="1"/>
</dbReference>
<proteinExistence type="inferred from homology"/>
<dbReference type="AlphaFoldDB" id="A0A7C3UYD5"/>
<accession>A0A7C3UYD5</accession>
<name>A0A7C3UYD5_UNCW3</name>
<organism evidence="2">
    <name type="scientific">candidate division WOR-3 bacterium</name>
    <dbReference type="NCBI Taxonomy" id="2052148"/>
    <lineage>
        <taxon>Bacteria</taxon>
        <taxon>Bacteria division WOR-3</taxon>
    </lineage>
</organism>
<dbReference type="EMBL" id="DTMQ01000011">
    <property type="protein sequence ID" value="HGE98747.1"/>
    <property type="molecule type" value="Genomic_DNA"/>
</dbReference>
<dbReference type="Pfam" id="PF06050">
    <property type="entry name" value="HGD-D"/>
    <property type="match status" value="1"/>
</dbReference>
<dbReference type="InterPro" id="IPR047678">
    <property type="entry name" value="YjiM-like"/>
</dbReference>
<sequence length="423" mass="47268">MNGYEKMWQDLGLDVNLHNELLNALSRTYQETVGAQKNRPEGMKYFDNMIHESHGGRVKEIIDAKGKGKKMIGTFCIYVPEEIALAVDVIPVALCGGTQFSIPYAESLFPRAICPLIKSTLGLAFSKTCPYAPIKNMAVGETTCDGKKKTWEILAGKVNFHVMEVPQKKEAIDVELWRQAVAEFGRKMEELSGNKLESKNLTQAIKIMNEKRKALLKLAELRKSDPSPISGLDALVVMQVALIDEPIRFTTNLNRLNAELEERVEKGISPFPKGGKRIMVSGCPAVIGNWKIHSLIENAGAIIVADETCTGSRYFENLIEETAEDLTAQVKAIADRYLKINCACFTPNRERIDGVVKKAQEYKVDGVIQYVLQYCHGYNIEAIRVDAALKSVNIPALKVETDYSEEDIGPLRTRIEAFLERLR</sequence>
<dbReference type="PANTHER" id="PTHR30548:SF1">
    <property type="entry name" value="DEHYDRATASE SUBUNIT MJ0007-RELATED"/>
    <property type="match status" value="1"/>
</dbReference>
<protein>
    <submittedName>
        <fullName evidence="2">2-hydroxyacyl-CoA dehydratase</fullName>
    </submittedName>
</protein>
<dbReference type="Gene3D" id="1.20.1270.370">
    <property type="match status" value="1"/>
</dbReference>
<dbReference type="PANTHER" id="PTHR30548">
    <property type="entry name" value="2-HYDROXYGLUTARYL-COA DEHYDRATASE, D-COMPONENT-RELATED"/>
    <property type="match status" value="1"/>
</dbReference>
<evidence type="ECO:0000256" key="1">
    <source>
        <dbReference type="ARBA" id="ARBA00005806"/>
    </source>
</evidence>
<comment type="caution">
    <text evidence="2">The sequence shown here is derived from an EMBL/GenBank/DDBJ whole genome shotgun (WGS) entry which is preliminary data.</text>
</comment>
<dbReference type="Gene3D" id="3.40.50.11900">
    <property type="match status" value="1"/>
</dbReference>
<dbReference type="NCBIfam" id="NF040772">
    <property type="entry name" value="double_cubane"/>
    <property type="match status" value="1"/>
</dbReference>
<reference evidence="2" key="1">
    <citation type="journal article" date="2020" name="mSystems">
        <title>Genome- and Community-Level Interaction Insights into Carbon Utilization and Element Cycling Functions of Hydrothermarchaeota in Hydrothermal Sediment.</title>
        <authorList>
            <person name="Zhou Z."/>
            <person name="Liu Y."/>
            <person name="Xu W."/>
            <person name="Pan J."/>
            <person name="Luo Z.H."/>
            <person name="Li M."/>
        </authorList>
    </citation>
    <scope>NUCLEOTIDE SEQUENCE [LARGE SCALE GENOMIC DNA]</scope>
    <source>
        <strain evidence="2">SpSt-906</strain>
    </source>
</reference>
<gene>
    <name evidence="2" type="ORF">ENX07_01550</name>
</gene>
<evidence type="ECO:0000313" key="2">
    <source>
        <dbReference type="EMBL" id="HGE98747.1"/>
    </source>
</evidence>
<comment type="similarity">
    <text evidence="1">Belongs to the FldB/FldC dehydratase alpha/beta subunit family.</text>
</comment>